<dbReference type="InterPro" id="IPR058245">
    <property type="entry name" value="NreC/VraR/RcsB-like_REC"/>
</dbReference>
<dbReference type="CDD" id="cd17535">
    <property type="entry name" value="REC_NarL-like"/>
    <property type="match status" value="1"/>
</dbReference>
<keyword evidence="1" id="KW-0597">Phosphoprotein</keyword>
<protein>
    <submittedName>
        <fullName evidence="3">Response regulator domain protein</fullName>
    </submittedName>
</protein>
<accession>B0C846</accession>
<proteinExistence type="predicted"/>
<dbReference type="InterPro" id="IPR011006">
    <property type="entry name" value="CheY-like_superfamily"/>
</dbReference>
<feature type="domain" description="Response regulatory" evidence="2">
    <location>
        <begin position="13"/>
        <end position="143"/>
    </location>
</feature>
<organism evidence="3 4">
    <name type="scientific">Acaryochloris marina (strain MBIC 11017)</name>
    <dbReference type="NCBI Taxonomy" id="329726"/>
    <lineage>
        <taxon>Bacteria</taxon>
        <taxon>Bacillati</taxon>
        <taxon>Cyanobacteriota</taxon>
        <taxon>Cyanophyceae</taxon>
        <taxon>Acaryochloridales</taxon>
        <taxon>Acaryochloridaceae</taxon>
        <taxon>Acaryochloris</taxon>
    </lineage>
</organism>
<dbReference type="PANTHER" id="PTHR45566">
    <property type="entry name" value="HTH-TYPE TRANSCRIPTIONAL REGULATOR YHJB-RELATED"/>
    <property type="match status" value="1"/>
</dbReference>
<dbReference type="OrthoDB" id="458149at2"/>
<reference evidence="3 4" key="1">
    <citation type="journal article" date="2008" name="Proc. Natl. Acad. Sci. U.S.A.">
        <title>Niche adaptation and genome expansion in the chlorophyll d-producing cyanobacterium Acaryochloris marina.</title>
        <authorList>
            <person name="Swingley W.D."/>
            <person name="Chen M."/>
            <person name="Cheung P.C."/>
            <person name="Conrad A.L."/>
            <person name="Dejesa L.C."/>
            <person name="Hao J."/>
            <person name="Honchak B.M."/>
            <person name="Karbach L.E."/>
            <person name="Kurdoglu A."/>
            <person name="Lahiri S."/>
            <person name="Mastrian S.D."/>
            <person name="Miyashita H."/>
            <person name="Page L."/>
            <person name="Ramakrishna P."/>
            <person name="Satoh S."/>
            <person name="Sattley W.M."/>
            <person name="Shimada Y."/>
            <person name="Taylor H.L."/>
            <person name="Tomo T."/>
            <person name="Tsuchiya T."/>
            <person name="Wang Z.T."/>
            <person name="Raymond J."/>
            <person name="Mimuro M."/>
            <person name="Blankenship R.E."/>
            <person name="Touchman J.W."/>
        </authorList>
    </citation>
    <scope>NUCLEOTIDE SEQUENCE [LARGE SCALE GENOMIC DNA]</scope>
    <source>
        <strain evidence="4">MBIC 11017</strain>
    </source>
</reference>
<gene>
    <name evidence="3" type="ordered locus">AM1_2730</name>
</gene>
<evidence type="ECO:0000313" key="4">
    <source>
        <dbReference type="Proteomes" id="UP000000268"/>
    </source>
</evidence>
<evidence type="ECO:0000259" key="2">
    <source>
        <dbReference type="PROSITE" id="PS50110"/>
    </source>
</evidence>
<keyword evidence="4" id="KW-1185">Reference proteome</keyword>
<dbReference type="KEGG" id="amr:AM1_2730"/>
<dbReference type="GO" id="GO:0000160">
    <property type="term" value="P:phosphorelay signal transduction system"/>
    <property type="evidence" value="ECO:0007669"/>
    <property type="project" value="InterPro"/>
</dbReference>
<name>B0C846_ACAM1</name>
<dbReference type="Proteomes" id="UP000000268">
    <property type="component" value="Chromosome"/>
</dbReference>
<dbReference type="PANTHER" id="PTHR45566:SF1">
    <property type="entry name" value="HTH-TYPE TRANSCRIPTIONAL REGULATOR YHJB-RELATED"/>
    <property type="match status" value="1"/>
</dbReference>
<dbReference type="Gene3D" id="3.40.50.2300">
    <property type="match status" value="1"/>
</dbReference>
<evidence type="ECO:0000313" key="3">
    <source>
        <dbReference type="EMBL" id="ABW27730.1"/>
    </source>
</evidence>
<dbReference type="AlphaFoldDB" id="B0C846"/>
<dbReference type="PROSITE" id="PS50110">
    <property type="entry name" value="RESPONSE_REGULATORY"/>
    <property type="match status" value="1"/>
</dbReference>
<dbReference type="EMBL" id="CP000828">
    <property type="protein sequence ID" value="ABW27730.1"/>
    <property type="molecule type" value="Genomic_DNA"/>
</dbReference>
<dbReference type="eggNOG" id="COG2197">
    <property type="taxonomic scope" value="Bacteria"/>
</dbReference>
<evidence type="ECO:0000256" key="1">
    <source>
        <dbReference type="PROSITE-ProRule" id="PRU00169"/>
    </source>
</evidence>
<feature type="modified residue" description="4-aspartylphosphate" evidence="1">
    <location>
        <position position="76"/>
    </location>
</feature>
<dbReference type="Pfam" id="PF12452">
    <property type="entry name" value="DUF3685"/>
    <property type="match status" value="1"/>
</dbReference>
<dbReference type="HOGENOM" id="CLU_035485_0_0_3"/>
<dbReference type="InterPro" id="IPR051015">
    <property type="entry name" value="EvgA-like"/>
</dbReference>
<dbReference type="PIRSF" id="PIRSF026434">
    <property type="entry name" value="RR_ycf55_prd"/>
    <property type="match status" value="1"/>
</dbReference>
<sequence length="616" mass="68703">MTEQAAAQTQPLQFMLADTDPIFRVGLKACLDAVADIQVVAEADDPAQVLQLFSTPLAEEASPEVDPQSLDLLILDISRVGDTEANGLLCQQLKGRYPNLALFVLSATIDPNQLTKLWQVGVEGFCRKGSVDTPTLIQQFRRTSQGQRVWDAAQKAQAQIVPQPDAPPPMVTQNVTAFTLLRQVFMQTGLKQIEQTLEQLQARRQGEALTQWQRAVNEGRERELQSVRWLVRQYMERQSGAAEEDAPAEPEEPAFSWANVDPWETDELAVPSRVTEVSDGGDLAAQPDITTVLMDGLLAKLPTSLSNRTQDPLEIDILKAQKRQDLFLIVLKQFETVVEELRYAQVTRSQLVTKRSKLLQDLWMGATADFFGKYLTIPLSPAVNTQGLEDIEIVSVLQQDQTIVEAEILNKIPLVTELLDHLLFKAPLLVDNTLSAVGSPEAMLQAEALLSNLVVSVANGVLQPLLNRFATNEAIKQSFYDRSLISTRDIERFRNALSNHYRSRRLFKEPTDIFESQYRLIVFSEAGMQKISVYASRDQELKQLQGIRFFVTLALEGRDAIAPPLQATFTFLGRGVVYILTQVIGRGLGLIGRGILQGVGGTWQDIFVSRKSHQEK</sequence>
<dbReference type="InterPro" id="IPR022552">
    <property type="entry name" value="UPF_Ycf55"/>
</dbReference>
<dbReference type="RefSeq" id="WP_012163177.1">
    <property type="nucleotide sequence ID" value="NC_009925.1"/>
</dbReference>
<dbReference type="InterPro" id="IPR001789">
    <property type="entry name" value="Sig_transdc_resp-reg_receiver"/>
</dbReference>
<dbReference type="InterPro" id="IPR016837">
    <property type="entry name" value="Uncharacterised_Ycf55_cyanobac"/>
</dbReference>
<dbReference type="SUPFAM" id="SSF52172">
    <property type="entry name" value="CheY-like"/>
    <property type="match status" value="1"/>
</dbReference>
<dbReference type="STRING" id="329726.AM1_2730"/>